<proteinExistence type="predicted"/>
<dbReference type="Proteomes" id="UP000190648">
    <property type="component" value="Unassembled WGS sequence"/>
</dbReference>
<gene>
    <name evidence="2" type="ORF">AV530_008181</name>
</gene>
<name>A0A1V4KUS9_PATFA</name>
<accession>A0A1V4KUS9</accession>
<protein>
    <submittedName>
        <fullName evidence="2">Uncharacterized protein</fullName>
    </submittedName>
</protein>
<evidence type="ECO:0000313" key="3">
    <source>
        <dbReference type="Proteomes" id="UP000190648"/>
    </source>
</evidence>
<keyword evidence="3" id="KW-1185">Reference proteome</keyword>
<evidence type="ECO:0000256" key="1">
    <source>
        <dbReference type="SAM" id="MobiDB-lite"/>
    </source>
</evidence>
<feature type="region of interest" description="Disordered" evidence="1">
    <location>
        <begin position="53"/>
        <end position="72"/>
    </location>
</feature>
<evidence type="ECO:0000313" key="2">
    <source>
        <dbReference type="EMBL" id="OPJ88176.1"/>
    </source>
</evidence>
<dbReference type="EMBL" id="LSYS01001584">
    <property type="protein sequence ID" value="OPJ88176.1"/>
    <property type="molecule type" value="Genomic_DNA"/>
</dbReference>
<dbReference type="AlphaFoldDB" id="A0A1V4KUS9"/>
<organism evidence="2 3">
    <name type="scientific">Patagioenas fasciata monilis</name>
    <dbReference type="NCBI Taxonomy" id="372326"/>
    <lineage>
        <taxon>Eukaryota</taxon>
        <taxon>Metazoa</taxon>
        <taxon>Chordata</taxon>
        <taxon>Craniata</taxon>
        <taxon>Vertebrata</taxon>
        <taxon>Euteleostomi</taxon>
        <taxon>Archelosauria</taxon>
        <taxon>Archosauria</taxon>
        <taxon>Dinosauria</taxon>
        <taxon>Saurischia</taxon>
        <taxon>Theropoda</taxon>
        <taxon>Coelurosauria</taxon>
        <taxon>Aves</taxon>
        <taxon>Neognathae</taxon>
        <taxon>Neoaves</taxon>
        <taxon>Columbimorphae</taxon>
        <taxon>Columbiformes</taxon>
        <taxon>Columbidae</taxon>
        <taxon>Patagioenas</taxon>
    </lineage>
</organism>
<sequence length="72" mass="8243">MPKTKKNWLYWDKRTLVALAGDAEREEFWGKSSAMAVLADALIKVFEDNLEQQSSFPPKKLEKETPMPSSLD</sequence>
<comment type="caution">
    <text evidence="2">The sequence shown here is derived from an EMBL/GenBank/DDBJ whole genome shotgun (WGS) entry which is preliminary data.</text>
</comment>
<reference evidence="2 3" key="1">
    <citation type="submission" date="2016-02" db="EMBL/GenBank/DDBJ databases">
        <title>Band-tailed pigeon sequencing and assembly.</title>
        <authorList>
            <person name="Soares A.E."/>
            <person name="Novak B.J."/>
            <person name="Rice E.S."/>
            <person name="O'Connell B."/>
            <person name="Chang D."/>
            <person name="Weber S."/>
            <person name="Shapiro B."/>
        </authorList>
    </citation>
    <scope>NUCLEOTIDE SEQUENCE [LARGE SCALE GENOMIC DNA]</scope>
    <source>
        <strain evidence="2">BTP2013</strain>
        <tissue evidence="2">Blood</tissue>
    </source>
</reference>